<dbReference type="GO" id="GO:0005886">
    <property type="term" value="C:plasma membrane"/>
    <property type="evidence" value="ECO:0007669"/>
    <property type="project" value="UniProtKB-SubCell"/>
</dbReference>
<dbReference type="AlphaFoldDB" id="A1WSC6"/>
<evidence type="ECO:0000256" key="3">
    <source>
        <dbReference type="ARBA" id="ARBA00022519"/>
    </source>
</evidence>
<keyword evidence="2" id="KW-1003">Cell membrane</keyword>
<dbReference type="Pfam" id="PF03279">
    <property type="entry name" value="Lip_A_acyltrans"/>
    <property type="match status" value="1"/>
</dbReference>
<dbReference type="eggNOG" id="COG1560">
    <property type="taxonomic scope" value="Bacteria"/>
</dbReference>
<dbReference type="PANTHER" id="PTHR30606">
    <property type="entry name" value="LIPID A BIOSYNTHESIS LAUROYL ACYLTRANSFERASE"/>
    <property type="match status" value="1"/>
</dbReference>
<sequence length="303" mass="34017">MTGHVGGRMKVLLRFGGRLVVPLMRVLAHLPLPVLRGLGWLIGRILFVLAAPRRRVALRNLALCYPDACGRQRRQWARETFVAFCQSWLDRSWLWFAPREVVLRRVRLQGALEELEGSQPAIIFAPHFYGMDAGGSALALHTSRAFTSIFSTQPDPAIDAWFRAGRQRFGDVRMLNRSDGVKPIVSSLRQGGLLYLLPDMDFGRNDSLFVPFYGVRAATVPSLSRFARLGRAKVLALVTRLTPTGYCAEITPAWPGYPTGDAEADTTLMNAKLQSYIDIAPGQYYWVHKRFKTRPEGEPPVYS</sequence>
<dbReference type="InterPro" id="IPR004960">
    <property type="entry name" value="LipA_acyltrans"/>
</dbReference>
<comment type="subcellular location">
    <subcellularLocation>
        <location evidence="1">Cell inner membrane</location>
    </subcellularLocation>
</comment>
<proteinExistence type="predicted"/>
<dbReference type="HOGENOM" id="CLU_049421_1_0_4"/>
<name>A1WSC6_VEREI</name>
<evidence type="ECO:0000256" key="1">
    <source>
        <dbReference type="ARBA" id="ARBA00004533"/>
    </source>
</evidence>
<keyword evidence="5" id="KW-0472">Membrane</keyword>
<dbReference type="PANTHER" id="PTHR30606:SF9">
    <property type="entry name" value="LIPID A BIOSYNTHESIS LAUROYLTRANSFERASE"/>
    <property type="match status" value="1"/>
</dbReference>
<dbReference type="KEGG" id="vei:Veis_4842"/>
<keyword evidence="8" id="KW-1185">Reference proteome</keyword>
<reference evidence="8" key="1">
    <citation type="submission" date="2006-12" db="EMBL/GenBank/DDBJ databases">
        <title>Complete sequence of chromosome 1 of Verminephrobacter eiseniae EF01-2.</title>
        <authorList>
            <person name="Copeland A."/>
            <person name="Lucas S."/>
            <person name="Lapidus A."/>
            <person name="Barry K."/>
            <person name="Detter J.C."/>
            <person name="Glavina del Rio T."/>
            <person name="Dalin E."/>
            <person name="Tice H."/>
            <person name="Pitluck S."/>
            <person name="Chertkov O."/>
            <person name="Brettin T."/>
            <person name="Bruce D."/>
            <person name="Han C."/>
            <person name="Tapia R."/>
            <person name="Gilna P."/>
            <person name="Schmutz J."/>
            <person name="Larimer F."/>
            <person name="Land M."/>
            <person name="Hauser L."/>
            <person name="Kyrpides N."/>
            <person name="Kim E."/>
            <person name="Stahl D."/>
            <person name="Richardson P."/>
        </authorList>
    </citation>
    <scope>NUCLEOTIDE SEQUENCE [LARGE SCALE GENOMIC DNA]</scope>
    <source>
        <strain evidence="8">EF01-2</strain>
    </source>
</reference>
<accession>A1WSC6</accession>
<dbReference type="STRING" id="391735.Veis_4842"/>
<keyword evidence="3" id="KW-0997">Cell inner membrane</keyword>
<evidence type="ECO:0000256" key="6">
    <source>
        <dbReference type="ARBA" id="ARBA00023315"/>
    </source>
</evidence>
<evidence type="ECO:0000256" key="5">
    <source>
        <dbReference type="ARBA" id="ARBA00023136"/>
    </source>
</evidence>
<evidence type="ECO:0000313" key="8">
    <source>
        <dbReference type="Proteomes" id="UP000000374"/>
    </source>
</evidence>
<keyword evidence="4 7" id="KW-0808">Transferase</keyword>
<evidence type="ECO:0000313" key="7">
    <source>
        <dbReference type="EMBL" id="ABM60533.1"/>
    </source>
</evidence>
<dbReference type="GO" id="GO:0009247">
    <property type="term" value="P:glycolipid biosynthetic process"/>
    <property type="evidence" value="ECO:0007669"/>
    <property type="project" value="UniProtKB-ARBA"/>
</dbReference>
<evidence type="ECO:0000256" key="4">
    <source>
        <dbReference type="ARBA" id="ARBA00022679"/>
    </source>
</evidence>
<dbReference type="EMBL" id="CP000542">
    <property type="protein sequence ID" value="ABM60533.1"/>
    <property type="molecule type" value="Genomic_DNA"/>
</dbReference>
<dbReference type="GO" id="GO:0016746">
    <property type="term" value="F:acyltransferase activity"/>
    <property type="evidence" value="ECO:0007669"/>
    <property type="project" value="UniProtKB-KW"/>
</dbReference>
<dbReference type="Proteomes" id="UP000000374">
    <property type="component" value="Chromosome"/>
</dbReference>
<organism evidence="7 8">
    <name type="scientific">Verminephrobacter eiseniae (strain EF01-2)</name>
    <dbReference type="NCBI Taxonomy" id="391735"/>
    <lineage>
        <taxon>Bacteria</taxon>
        <taxon>Pseudomonadati</taxon>
        <taxon>Pseudomonadota</taxon>
        <taxon>Betaproteobacteria</taxon>
        <taxon>Burkholderiales</taxon>
        <taxon>Comamonadaceae</taxon>
        <taxon>Verminephrobacter</taxon>
    </lineage>
</organism>
<dbReference type="CDD" id="cd07984">
    <property type="entry name" value="LPLAT_LABLAT-like"/>
    <property type="match status" value="1"/>
</dbReference>
<gene>
    <name evidence="7" type="ordered locus">Veis_4842</name>
</gene>
<keyword evidence="6 7" id="KW-0012">Acyltransferase</keyword>
<evidence type="ECO:0000256" key="2">
    <source>
        <dbReference type="ARBA" id="ARBA00022475"/>
    </source>
</evidence>
<dbReference type="PIRSF" id="PIRSF026649">
    <property type="entry name" value="MsbB"/>
    <property type="match status" value="1"/>
</dbReference>
<protein>
    <submittedName>
        <fullName evidence="7">Lipid A biosynthesis acyltransferase</fullName>
    </submittedName>
</protein>